<name>A0A1J1I0D5_9DIPT</name>
<proteinExistence type="predicted"/>
<gene>
    <name evidence="1" type="ORF">CLUMA_CG005880</name>
</gene>
<accession>A0A1J1I0D5</accession>
<protein>
    <submittedName>
        <fullName evidence="1">CLUMA_CG005880, isoform A</fullName>
    </submittedName>
</protein>
<dbReference type="Proteomes" id="UP000183832">
    <property type="component" value="Unassembled WGS sequence"/>
</dbReference>
<evidence type="ECO:0000313" key="1">
    <source>
        <dbReference type="EMBL" id="CRK92286.1"/>
    </source>
</evidence>
<reference evidence="1 2" key="1">
    <citation type="submission" date="2015-04" db="EMBL/GenBank/DDBJ databases">
        <authorList>
            <person name="Syromyatnikov M.Y."/>
            <person name="Popov V.N."/>
        </authorList>
    </citation>
    <scope>NUCLEOTIDE SEQUENCE [LARGE SCALE GENOMIC DNA]</scope>
</reference>
<dbReference type="AlphaFoldDB" id="A0A1J1I0D5"/>
<organism evidence="1 2">
    <name type="scientific">Clunio marinus</name>
    <dbReference type="NCBI Taxonomy" id="568069"/>
    <lineage>
        <taxon>Eukaryota</taxon>
        <taxon>Metazoa</taxon>
        <taxon>Ecdysozoa</taxon>
        <taxon>Arthropoda</taxon>
        <taxon>Hexapoda</taxon>
        <taxon>Insecta</taxon>
        <taxon>Pterygota</taxon>
        <taxon>Neoptera</taxon>
        <taxon>Endopterygota</taxon>
        <taxon>Diptera</taxon>
        <taxon>Nematocera</taxon>
        <taxon>Chironomoidea</taxon>
        <taxon>Chironomidae</taxon>
        <taxon>Clunio</taxon>
    </lineage>
</organism>
<sequence length="81" mass="9376">MKLFIARASRNIKVPRTTLLVYKGFRFCSLNKNTIHFEKDIMLFVEENSLGHGDLNVVVIIQTITQNVDDITLLDKLHFDI</sequence>
<evidence type="ECO:0000313" key="2">
    <source>
        <dbReference type="Proteomes" id="UP000183832"/>
    </source>
</evidence>
<dbReference type="EMBL" id="CVRI01000025">
    <property type="protein sequence ID" value="CRK92286.1"/>
    <property type="molecule type" value="Genomic_DNA"/>
</dbReference>
<keyword evidence="2" id="KW-1185">Reference proteome</keyword>